<evidence type="ECO:0000256" key="1">
    <source>
        <dbReference type="SAM" id="Phobius"/>
    </source>
</evidence>
<keyword evidence="1" id="KW-1133">Transmembrane helix</keyword>
<evidence type="ECO:0000313" key="4">
    <source>
        <dbReference type="EMBL" id="CAF3706103.1"/>
    </source>
</evidence>
<sequence length="386" mass="45800">MLLIRSPSIIVALIFSIFSISLTILTVNIGYNHPQHQIQFLIILPPINSILLFLFSLIWIERRFRLSYMPFICIIILLLSCLTLTIISYLLLSSSIILYLNFIFYLLITILLFLIILIIIISYFSDSLYTRRYRHMISIKQPNNHQLSISNDIYQFDKFILKSNENEFFLFVSKLSNQYIDYDINNFINSLNQININVVLTLNATNKLSYMNMINNKNSNIDLYSIYLKRTNIEHIIYPIHDHGIPKSISDYMQFLYTIIITFNHNHLFINYMGGMERIGMTIVCFELLYDYIMNENEQKNEQKFIERFYHYPFLLKNSCRVCQSISNVRKIRPISIHNPLQILYVHEFYARLKSASYMERIKSIINCNNKNVTNYFLELHGAIDI</sequence>
<dbReference type="Gene3D" id="3.90.190.10">
    <property type="entry name" value="Protein tyrosine phosphatase superfamily"/>
    <property type="match status" value="1"/>
</dbReference>
<accession>A0A815FW02</accession>
<keyword evidence="1" id="KW-0472">Membrane</keyword>
<dbReference type="SUPFAM" id="SSF52799">
    <property type="entry name" value="(Phosphotyrosine protein) phosphatases II"/>
    <property type="match status" value="1"/>
</dbReference>
<feature type="transmembrane region" description="Helical" evidence="1">
    <location>
        <begin position="9"/>
        <end position="31"/>
    </location>
</feature>
<dbReference type="EMBL" id="CAJOAX010001324">
    <property type="protein sequence ID" value="CAF3706103.1"/>
    <property type="molecule type" value="Genomic_DNA"/>
</dbReference>
<dbReference type="Proteomes" id="UP000663823">
    <property type="component" value="Unassembled WGS sequence"/>
</dbReference>
<evidence type="ECO:0000313" key="3">
    <source>
        <dbReference type="EMBL" id="CAF1329857.1"/>
    </source>
</evidence>
<evidence type="ECO:0000313" key="2">
    <source>
        <dbReference type="EMBL" id="CAF1216602.1"/>
    </source>
</evidence>
<keyword evidence="1" id="KW-0812">Transmembrane</keyword>
<protein>
    <submittedName>
        <fullName evidence="3">Uncharacterized protein</fullName>
    </submittedName>
</protein>
<dbReference type="Proteomes" id="UP000663882">
    <property type="component" value="Unassembled WGS sequence"/>
</dbReference>
<feature type="transmembrane region" description="Helical" evidence="1">
    <location>
        <begin position="98"/>
        <end position="124"/>
    </location>
</feature>
<organism evidence="3 5">
    <name type="scientific">Rotaria sordida</name>
    <dbReference type="NCBI Taxonomy" id="392033"/>
    <lineage>
        <taxon>Eukaryota</taxon>
        <taxon>Metazoa</taxon>
        <taxon>Spiralia</taxon>
        <taxon>Gnathifera</taxon>
        <taxon>Rotifera</taxon>
        <taxon>Eurotatoria</taxon>
        <taxon>Bdelloidea</taxon>
        <taxon>Philodinida</taxon>
        <taxon>Philodinidae</taxon>
        <taxon>Rotaria</taxon>
    </lineage>
</organism>
<name>A0A815FW02_9BILA</name>
<dbReference type="InterPro" id="IPR029021">
    <property type="entry name" value="Prot-tyrosine_phosphatase-like"/>
</dbReference>
<dbReference type="EMBL" id="CAJNOU010001522">
    <property type="protein sequence ID" value="CAF1216602.1"/>
    <property type="molecule type" value="Genomic_DNA"/>
</dbReference>
<comment type="caution">
    <text evidence="3">The sequence shown here is derived from an EMBL/GenBank/DDBJ whole genome shotgun (WGS) entry which is preliminary data.</text>
</comment>
<feature type="transmembrane region" description="Helical" evidence="1">
    <location>
        <begin position="37"/>
        <end position="59"/>
    </location>
</feature>
<dbReference type="OrthoDB" id="10053360at2759"/>
<evidence type="ECO:0000313" key="5">
    <source>
        <dbReference type="Proteomes" id="UP000663882"/>
    </source>
</evidence>
<dbReference type="AlphaFoldDB" id="A0A815FW02"/>
<dbReference type="Proteomes" id="UP000663889">
    <property type="component" value="Unassembled WGS sequence"/>
</dbReference>
<feature type="transmembrane region" description="Helical" evidence="1">
    <location>
        <begin position="71"/>
        <end position="92"/>
    </location>
</feature>
<dbReference type="EMBL" id="CAJNOO010003299">
    <property type="protein sequence ID" value="CAF1329857.1"/>
    <property type="molecule type" value="Genomic_DNA"/>
</dbReference>
<proteinExistence type="predicted"/>
<reference evidence="3" key="1">
    <citation type="submission" date="2021-02" db="EMBL/GenBank/DDBJ databases">
        <authorList>
            <person name="Nowell W R."/>
        </authorList>
    </citation>
    <scope>NUCLEOTIDE SEQUENCE</scope>
</reference>
<gene>
    <name evidence="4" type="ORF">OTI717_LOCUS12866</name>
    <name evidence="3" type="ORF">RFH988_LOCUS31201</name>
    <name evidence="2" type="ORF">SEV965_LOCUS21955</name>
</gene>